<dbReference type="Pfam" id="PF13469">
    <property type="entry name" value="Sulfotransfer_3"/>
    <property type="match status" value="1"/>
</dbReference>
<dbReference type="AlphaFoldDB" id="A0A170PN57"/>
<dbReference type="InterPro" id="IPR019734">
    <property type="entry name" value="TPR_rpt"/>
</dbReference>
<name>A0A170PN57_9ZZZZ</name>
<dbReference type="Pfam" id="PF13181">
    <property type="entry name" value="TPR_8"/>
    <property type="match status" value="1"/>
</dbReference>
<evidence type="ECO:0000313" key="2">
    <source>
        <dbReference type="EMBL" id="CUS43712.1"/>
    </source>
</evidence>
<keyword evidence="1" id="KW-0808">Transferase</keyword>
<sequence length="638" mass="69924">MAVARALLKRVPHAMEIRFILGAALRRCGDLREALAVLAPLADTRPDAWGLHYEHGMTLAALGQGEAASAALMRATAANPNSSLAWHVLGDQLLLTGQPIDAREAQSRPLPGSLGDAMFAAAAGALFDGREGAADMLRARFGLDLNDVAALCLLADVGMRLGRDESVLPLLAAATRLAPGYLPARYREAIVLHRLDRPQAALAAIDPVIAARPGVALYRALRAAIHLQLGREGQAVEDFAAALALDRDDAQVWHGYGHALRAVGRQADAVDAYRQALARAPALGEVYWSLANLKTWRFGSEDVDRMETLLSDRELFSEDRCYLHFALGKAKEDSADFADSFRHYRQGNAARRATLPYDAAAHVDFVDRTIATFTPDFLAARSGVGLHAADPIFVLGMPRSGSTLIEQILASHSAVEGASELPDVTAMAWHLARRLDPSHAYPGLLADMPPVAFAELGAEYLERTRVRRSSGRLFFVDKFPGNFLHVGLIHLMLPKARIIDVRRNSLACCVSLFKQCFAQGQAYSYELADLGSYFVQYERLMAHFATVLPGRILRVSYEDLVDDPERQSRRLLDYCGLDFEAGCLRFFETDRAIRTPSSEQVRRPIFRDGLDQWRRFEPWLGPLVGALGALADEGAARP</sequence>
<dbReference type="GO" id="GO:0008476">
    <property type="term" value="F:protein-tyrosine sulfotransferase activity"/>
    <property type="evidence" value="ECO:0007669"/>
    <property type="project" value="InterPro"/>
</dbReference>
<organism evidence="2">
    <name type="scientific">hydrothermal vent metagenome</name>
    <dbReference type="NCBI Taxonomy" id="652676"/>
    <lineage>
        <taxon>unclassified sequences</taxon>
        <taxon>metagenomes</taxon>
        <taxon>ecological metagenomes</taxon>
    </lineage>
</organism>
<dbReference type="InterPro" id="IPR026634">
    <property type="entry name" value="TPST-like"/>
</dbReference>
<dbReference type="PANTHER" id="PTHR12788:SF10">
    <property type="entry name" value="PROTEIN-TYROSINE SULFOTRANSFERASE"/>
    <property type="match status" value="1"/>
</dbReference>
<dbReference type="InterPro" id="IPR027417">
    <property type="entry name" value="P-loop_NTPase"/>
</dbReference>
<reference evidence="2" key="1">
    <citation type="submission" date="2015-10" db="EMBL/GenBank/DDBJ databases">
        <authorList>
            <person name="Gilbert D.G."/>
        </authorList>
    </citation>
    <scope>NUCLEOTIDE SEQUENCE</scope>
</reference>
<dbReference type="InterPro" id="IPR011990">
    <property type="entry name" value="TPR-like_helical_dom_sf"/>
</dbReference>
<evidence type="ECO:0000256" key="1">
    <source>
        <dbReference type="ARBA" id="ARBA00022679"/>
    </source>
</evidence>
<gene>
    <name evidence="2" type="ORF">MGWOODY_Smn2905</name>
</gene>
<dbReference type="SUPFAM" id="SSF48452">
    <property type="entry name" value="TPR-like"/>
    <property type="match status" value="2"/>
</dbReference>
<dbReference type="PROSITE" id="PS50005">
    <property type="entry name" value="TPR"/>
    <property type="match status" value="1"/>
</dbReference>
<accession>A0A170PN57</accession>
<dbReference type="SMART" id="SM00028">
    <property type="entry name" value="TPR"/>
    <property type="match status" value="4"/>
</dbReference>
<proteinExistence type="predicted"/>
<dbReference type="Gene3D" id="3.40.50.300">
    <property type="entry name" value="P-loop containing nucleotide triphosphate hydrolases"/>
    <property type="match status" value="1"/>
</dbReference>
<dbReference type="Gene3D" id="1.25.40.10">
    <property type="entry name" value="Tetratricopeptide repeat domain"/>
    <property type="match status" value="1"/>
</dbReference>
<dbReference type="EMBL" id="CZQE01000077">
    <property type="protein sequence ID" value="CUS43712.1"/>
    <property type="molecule type" value="Genomic_DNA"/>
</dbReference>
<dbReference type="SUPFAM" id="SSF52540">
    <property type="entry name" value="P-loop containing nucleoside triphosphate hydrolases"/>
    <property type="match status" value="1"/>
</dbReference>
<dbReference type="PANTHER" id="PTHR12788">
    <property type="entry name" value="PROTEIN-TYROSINE SULFOTRANSFERASE 2"/>
    <property type="match status" value="1"/>
</dbReference>
<dbReference type="GO" id="GO:0005794">
    <property type="term" value="C:Golgi apparatus"/>
    <property type="evidence" value="ECO:0007669"/>
    <property type="project" value="TreeGrafter"/>
</dbReference>
<protein>
    <submittedName>
        <fullName evidence="2">TPR domain protein</fullName>
    </submittedName>
</protein>